<proteinExistence type="predicted"/>
<organism evidence="1 2">
    <name type="scientific">Exocentrus adspersus</name>
    <dbReference type="NCBI Taxonomy" id="1586481"/>
    <lineage>
        <taxon>Eukaryota</taxon>
        <taxon>Metazoa</taxon>
        <taxon>Ecdysozoa</taxon>
        <taxon>Arthropoda</taxon>
        <taxon>Hexapoda</taxon>
        <taxon>Insecta</taxon>
        <taxon>Pterygota</taxon>
        <taxon>Neoptera</taxon>
        <taxon>Endopterygota</taxon>
        <taxon>Coleoptera</taxon>
        <taxon>Polyphaga</taxon>
        <taxon>Cucujiformia</taxon>
        <taxon>Chrysomeloidea</taxon>
        <taxon>Cerambycidae</taxon>
        <taxon>Lamiinae</taxon>
        <taxon>Acanthocinini</taxon>
        <taxon>Exocentrus</taxon>
    </lineage>
</organism>
<accession>A0AAV8VQF1</accession>
<dbReference type="PANTHER" id="PTHR31511">
    <property type="entry name" value="PROTEIN CBG23764"/>
    <property type="match status" value="1"/>
</dbReference>
<keyword evidence="2" id="KW-1185">Reference proteome</keyword>
<evidence type="ECO:0000313" key="1">
    <source>
        <dbReference type="EMBL" id="KAJ8916434.1"/>
    </source>
</evidence>
<dbReference type="PANTHER" id="PTHR31511:SF12">
    <property type="entry name" value="RHO TERMINATION FACTOR N-TERMINAL DOMAIN-CONTAINING PROTEIN"/>
    <property type="match status" value="1"/>
</dbReference>
<sequence>MSSPATPKNVKKDFKRVFTVTLPNKTTIIHTFRNNVSPKYIPIEIPNRLKEGQSGMTLHHIESLELNSNKYEFTNGGTSSVELSKDIQLKHAVVNIRNNDQFCFAYSIMSCLYPTQRNAERISSYPDFRKVLNFTGINFPVTIEQIPKFENLNGISVNDIPAYVTKKKLDRHANLLLIQNKYFPDDEYNAKNYKNFEITYHTWIRNLSRLISRQVSQHRCVLFFCDRCFNYFSTQTRLERHEIDCATINSCISYR</sequence>
<evidence type="ECO:0008006" key="3">
    <source>
        <dbReference type="Google" id="ProtNLM"/>
    </source>
</evidence>
<protein>
    <recommendedName>
        <fullName evidence="3">C2H2-type domain-containing protein</fullName>
    </recommendedName>
</protein>
<dbReference type="EMBL" id="JANEYG010000042">
    <property type="protein sequence ID" value="KAJ8916434.1"/>
    <property type="molecule type" value="Genomic_DNA"/>
</dbReference>
<name>A0AAV8VQF1_9CUCU</name>
<comment type="caution">
    <text evidence="1">The sequence shown here is derived from an EMBL/GenBank/DDBJ whole genome shotgun (WGS) entry which is preliminary data.</text>
</comment>
<dbReference type="AlphaFoldDB" id="A0AAV8VQF1"/>
<dbReference type="Gene3D" id="3.30.60.60">
    <property type="entry name" value="N-acetyl transferase-like"/>
    <property type="match status" value="1"/>
</dbReference>
<gene>
    <name evidence="1" type="ORF">NQ315_014647</name>
</gene>
<dbReference type="Proteomes" id="UP001159042">
    <property type="component" value="Unassembled WGS sequence"/>
</dbReference>
<evidence type="ECO:0000313" key="2">
    <source>
        <dbReference type="Proteomes" id="UP001159042"/>
    </source>
</evidence>
<reference evidence="1 2" key="1">
    <citation type="journal article" date="2023" name="Insect Mol. Biol.">
        <title>Genome sequencing provides insights into the evolution of gene families encoding plant cell wall-degrading enzymes in longhorned beetles.</title>
        <authorList>
            <person name="Shin N.R."/>
            <person name="Okamura Y."/>
            <person name="Kirsch R."/>
            <person name="Pauchet Y."/>
        </authorList>
    </citation>
    <scope>NUCLEOTIDE SEQUENCE [LARGE SCALE GENOMIC DNA]</scope>
    <source>
        <strain evidence="1">EAD_L_NR</strain>
    </source>
</reference>